<dbReference type="Gene3D" id="3.60.130.10">
    <property type="entry name" value="Clavaminate synthase-like"/>
    <property type="match status" value="1"/>
</dbReference>
<feature type="domain" description="TauD/TfdA-like" evidence="17">
    <location>
        <begin position="263"/>
        <end position="503"/>
    </location>
</feature>
<dbReference type="GO" id="GO:0005739">
    <property type="term" value="C:mitochondrion"/>
    <property type="evidence" value="ECO:0007669"/>
    <property type="project" value="TreeGrafter"/>
</dbReference>
<comment type="catalytic activity">
    <reaction evidence="15">
        <text>N(6),N(6),N(6)-trimethyl-L-lysine + 2-oxoglutarate + O2 = (3S)-3-hydroxy-N(6),N(6),N(6)-trimethyl-L-lysine + succinate + CO2</text>
        <dbReference type="Rhea" id="RHEA:14181"/>
        <dbReference type="ChEBI" id="CHEBI:15379"/>
        <dbReference type="ChEBI" id="CHEBI:16526"/>
        <dbReference type="ChEBI" id="CHEBI:16810"/>
        <dbReference type="ChEBI" id="CHEBI:30031"/>
        <dbReference type="ChEBI" id="CHEBI:58100"/>
        <dbReference type="ChEBI" id="CHEBI:141499"/>
        <dbReference type="EC" id="1.14.11.8"/>
    </reaction>
</comment>
<dbReference type="OrthoDB" id="408743at2759"/>
<gene>
    <name evidence="19" type="ORF">TSTA_028000</name>
</gene>
<keyword evidence="9 19" id="KW-0560">Oxidoreductase</keyword>
<keyword evidence="6" id="KW-0479">Metal-binding</keyword>
<dbReference type="PhylomeDB" id="B8M6P7"/>
<evidence type="ECO:0000256" key="7">
    <source>
        <dbReference type="ARBA" id="ARBA00022873"/>
    </source>
</evidence>
<evidence type="ECO:0000256" key="6">
    <source>
        <dbReference type="ARBA" id="ARBA00022723"/>
    </source>
</evidence>
<dbReference type="FunFam" id="3.60.130.10:FF:000001">
    <property type="entry name" value="Trimethyllysine dioxygenase, mitochondrial"/>
    <property type="match status" value="1"/>
</dbReference>
<evidence type="ECO:0000256" key="4">
    <source>
        <dbReference type="ARBA" id="ARBA00008654"/>
    </source>
</evidence>
<sequence length="536" mass="61176">MTLLRVRPGNLCRAHELILKNFSSPAISIRPVSSSSPAWPWKQVPKHSMDSGVPSASDTQPPLDVLEMARQAQTDVSTGNGADGDIDTKIKHVLSSIPAHSNQALSTEVTSSDNEVQLESVSKSILDKSNLDVEGNVTDLSGSAIKKIKSSEDVSFYNYVHIRPFKYPAYWLRDNCQCTSCIRPDTRQRMVSSFSIPKNIHAKSVFQASPGQINVIWSDGHMGEYSMAWLDSHQMPSEVTHSNKVLTFRNFKHRRQAKSHPWVNYEEVMNTGQGLTLWLQKVVDWGYCLVKGVPVTPEATKQLLERIAFIRETHYGGFWDFTSDLTFKDTAYTTEALGAHTDNTYFSDPARLQLFHLLEHTEGEGGETLLVDGFYAAQRMLIEAPHNVEAFTDYAHPWHSSGNEHISIQPYVYFPVFERDPTTARLMRIRWNNYDRAAKIDWTPYMAMSWYSAARHWNAILLRKDQTQKWLQLEPGTAILFDNWRMLHGRSEFTGKRRMCGGYINNDDFLSRYRLLKNGRENTLNQIGTYKTRLSV</sequence>
<evidence type="ECO:0000256" key="16">
    <source>
        <dbReference type="ARBA" id="ARBA00071191"/>
    </source>
</evidence>
<evidence type="ECO:0000256" key="9">
    <source>
        <dbReference type="ARBA" id="ARBA00023002"/>
    </source>
</evidence>
<dbReference type="GO" id="GO:0050353">
    <property type="term" value="F:trimethyllysine dioxygenase activity"/>
    <property type="evidence" value="ECO:0007669"/>
    <property type="project" value="UniProtKB-EC"/>
</dbReference>
<evidence type="ECO:0000313" key="20">
    <source>
        <dbReference type="Proteomes" id="UP000001745"/>
    </source>
</evidence>
<comment type="cofactor">
    <cofactor evidence="1">
        <name>Fe(2+)</name>
        <dbReference type="ChEBI" id="CHEBI:29033"/>
    </cofactor>
</comment>
<keyword evidence="20" id="KW-1185">Reference proteome</keyword>
<dbReference type="InterPro" id="IPR003819">
    <property type="entry name" value="TauD/TfdA-like"/>
</dbReference>
<dbReference type="InterPro" id="IPR050411">
    <property type="entry name" value="AlphaKG_dependent_hydroxylases"/>
</dbReference>
<dbReference type="GeneID" id="8108316"/>
<proteinExistence type="inferred from homology"/>
<evidence type="ECO:0000259" key="18">
    <source>
        <dbReference type="Pfam" id="PF06155"/>
    </source>
</evidence>
<dbReference type="GO" id="GO:0005506">
    <property type="term" value="F:iron ion binding"/>
    <property type="evidence" value="ECO:0007669"/>
    <property type="project" value="InterPro"/>
</dbReference>
<accession>B8M6P7</accession>
<protein>
    <recommendedName>
        <fullName evidence="16">Trimethyllysine dioxygenase</fullName>
        <ecNumber evidence="5">1.14.11.8</ecNumber>
    </recommendedName>
    <alternativeName>
        <fullName evidence="12">Epsilon-trimethyllysine 2-oxoglutarate dioxygenase</fullName>
    </alternativeName>
    <alternativeName>
        <fullName evidence="11">TML hydroxylase</fullName>
    </alternativeName>
    <alternativeName>
        <fullName evidence="13">TML-alpha-ketoglutarate dioxygenase</fullName>
    </alternativeName>
</protein>
<dbReference type="NCBIfam" id="TIGR02410">
    <property type="entry name" value="carnitine_TMLD"/>
    <property type="match status" value="1"/>
</dbReference>
<dbReference type="Gene3D" id="3.30.2020.30">
    <property type="match status" value="1"/>
</dbReference>
<evidence type="ECO:0000256" key="12">
    <source>
        <dbReference type="ARBA" id="ARBA00031778"/>
    </source>
</evidence>
<dbReference type="PANTHER" id="PTHR10696">
    <property type="entry name" value="GAMMA-BUTYROBETAINE HYDROXYLASE-RELATED"/>
    <property type="match status" value="1"/>
</dbReference>
<evidence type="ECO:0000256" key="2">
    <source>
        <dbReference type="ARBA" id="ARBA00001961"/>
    </source>
</evidence>
<dbReference type="UniPathway" id="UPA00118"/>
<name>B8M6P7_TALSN</name>
<dbReference type="AlphaFoldDB" id="B8M6P7"/>
<dbReference type="HOGENOM" id="CLU_021859_2_2_1"/>
<dbReference type="CDD" id="cd00250">
    <property type="entry name" value="CAS_like"/>
    <property type="match status" value="1"/>
</dbReference>
<dbReference type="Proteomes" id="UP000001745">
    <property type="component" value="Unassembled WGS sequence"/>
</dbReference>
<dbReference type="Pfam" id="PF06155">
    <property type="entry name" value="GBBH-like_N"/>
    <property type="match status" value="1"/>
</dbReference>
<evidence type="ECO:0000256" key="3">
    <source>
        <dbReference type="ARBA" id="ARBA00005022"/>
    </source>
</evidence>
<evidence type="ECO:0000256" key="15">
    <source>
        <dbReference type="ARBA" id="ARBA00049334"/>
    </source>
</evidence>
<comment type="similarity">
    <text evidence="4">Belongs to the gamma-BBH/TMLD family.</text>
</comment>
<reference evidence="20" key="1">
    <citation type="journal article" date="2015" name="Genome Announc.">
        <title>Genome sequence of the AIDS-associated pathogen Penicillium marneffei (ATCC18224) and its near taxonomic relative Talaromyces stipitatus (ATCC10500).</title>
        <authorList>
            <person name="Nierman W.C."/>
            <person name="Fedorova-Abrams N.D."/>
            <person name="Andrianopoulos A."/>
        </authorList>
    </citation>
    <scope>NUCLEOTIDE SEQUENCE [LARGE SCALE GENOMIC DNA]</scope>
    <source>
        <strain evidence="20">ATCC 10500 / CBS 375.48 / QM 6759 / NRRL 1006</strain>
    </source>
</reference>
<evidence type="ECO:0000256" key="13">
    <source>
        <dbReference type="ARBA" id="ARBA00032283"/>
    </source>
</evidence>
<comment type="cofactor">
    <cofactor evidence="2">
        <name>L-ascorbate</name>
        <dbReference type="ChEBI" id="CHEBI:38290"/>
    </cofactor>
</comment>
<dbReference type="STRING" id="441959.B8M6P7"/>
<dbReference type="InterPro" id="IPR012776">
    <property type="entry name" value="Trimethyllysine_dOase"/>
</dbReference>
<dbReference type="EC" id="1.14.11.8" evidence="5"/>
<dbReference type="SUPFAM" id="SSF51197">
    <property type="entry name" value="Clavaminate synthase-like"/>
    <property type="match status" value="1"/>
</dbReference>
<comment type="function">
    <text evidence="14">Converts trimethyllysine (TML) into hydroxytrimethyllysine (HTML).</text>
</comment>
<dbReference type="PANTHER" id="PTHR10696:SF51">
    <property type="entry name" value="TRIMETHYLLYSINE DIOXYGENASE, MITOCHONDRIAL"/>
    <property type="match status" value="1"/>
</dbReference>
<feature type="domain" description="Gamma-butyrobetaine hydroxylase-like N-terminal" evidence="18">
    <location>
        <begin position="165"/>
        <end position="230"/>
    </location>
</feature>
<dbReference type="InterPro" id="IPR042098">
    <property type="entry name" value="TauD-like_sf"/>
</dbReference>
<evidence type="ECO:0000256" key="5">
    <source>
        <dbReference type="ARBA" id="ARBA00012267"/>
    </source>
</evidence>
<dbReference type="InParanoid" id="B8M6P7"/>
<evidence type="ECO:0000256" key="11">
    <source>
        <dbReference type="ARBA" id="ARBA00030363"/>
    </source>
</evidence>
<dbReference type="EMBL" id="EQ962654">
    <property type="protein sequence ID" value="EED19509.1"/>
    <property type="molecule type" value="Genomic_DNA"/>
</dbReference>
<keyword evidence="7" id="KW-0124">Carnitine biosynthesis</keyword>
<dbReference type="GO" id="GO:0045329">
    <property type="term" value="P:carnitine biosynthetic process"/>
    <property type="evidence" value="ECO:0007669"/>
    <property type="project" value="UniProtKB-UniPathway"/>
</dbReference>
<dbReference type="OMA" id="EKVCIQP"/>
<keyword evidence="8 19" id="KW-0223">Dioxygenase</keyword>
<comment type="pathway">
    <text evidence="3">Amine and polyamine biosynthesis; carnitine biosynthesis.</text>
</comment>
<dbReference type="InterPro" id="IPR038492">
    <property type="entry name" value="GBBH-like_N_sf"/>
</dbReference>
<evidence type="ECO:0000256" key="10">
    <source>
        <dbReference type="ARBA" id="ARBA00023004"/>
    </source>
</evidence>
<dbReference type="InterPro" id="IPR010376">
    <property type="entry name" value="GBBH-like_N"/>
</dbReference>
<keyword evidence="10" id="KW-0408">Iron</keyword>
<dbReference type="eggNOG" id="KOG3889">
    <property type="taxonomic scope" value="Eukaryota"/>
</dbReference>
<evidence type="ECO:0000256" key="1">
    <source>
        <dbReference type="ARBA" id="ARBA00001954"/>
    </source>
</evidence>
<evidence type="ECO:0000313" key="19">
    <source>
        <dbReference type="EMBL" id="EED19509.1"/>
    </source>
</evidence>
<organism evidence="19 20">
    <name type="scientific">Talaromyces stipitatus (strain ATCC 10500 / CBS 375.48 / QM 6759 / NRRL 1006)</name>
    <name type="common">Penicillium stipitatum</name>
    <dbReference type="NCBI Taxonomy" id="441959"/>
    <lineage>
        <taxon>Eukaryota</taxon>
        <taxon>Fungi</taxon>
        <taxon>Dikarya</taxon>
        <taxon>Ascomycota</taxon>
        <taxon>Pezizomycotina</taxon>
        <taxon>Eurotiomycetes</taxon>
        <taxon>Eurotiomycetidae</taxon>
        <taxon>Eurotiales</taxon>
        <taxon>Trichocomaceae</taxon>
        <taxon>Talaromyces</taxon>
        <taxon>Talaromyces sect. Talaromyces</taxon>
    </lineage>
</organism>
<dbReference type="RefSeq" id="XP_002479943.1">
    <property type="nucleotide sequence ID" value="XM_002479898.1"/>
</dbReference>
<evidence type="ECO:0000256" key="8">
    <source>
        <dbReference type="ARBA" id="ARBA00022964"/>
    </source>
</evidence>
<dbReference type="FunFam" id="3.30.2020.30:FF:000002">
    <property type="entry name" value="Putative gamma-butyrobetaine dioxygenase"/>
    <property type="match status" value="1"/>
</dbReference>
<evidence type="ECO:0000256" key="14">
    <source>
        <dbReference type="ARBA" id="ARBA00046008"/>
    </source>
</evidence>
<evidence type="ECO:0000259" key="17">
    <source>
        <dbReference type="Pfam" id="PF02668"/>
    </source>
</evidence>
<dbReference type="Pfam" id="PF02668">
    <property type="entry name" value="TauD"/>
    <property type="match status" value="1"/>
</dbReference>
<dbReference type="VEuPathDB" id="FungiDB:TSTA_028000"/>